<reference evidence="2" key="1">
    <citation type="journal article" date="2014" name="Int. J. Syst. Evol. Microbiol.">
        <title>Complete genome of a new Firmicutes species belonging to the dominant human colonic microbiota ('Ruminococcus bicirculans') reveals two chromosomes and a selective capacity to utilize plant glucans.</title>
        <authorList>
            <consortium name="NISC Comparative Sequencing Program"/>
            <person name="Wegmann U."/>
            <person name="Louis P."/>
            <person name="Goesmann A."/>
            <person name="Henrissat B."/>
            <person name="Duncan S.H."/>
            <person name="Flint H.J."/>
        </authorList>
    </citation>
    <scope>NUCLEOTIDE SEQUENCE</scope>
    <source>
        <strain evidence="2">NBRC 103855</strain>
    </source>
</reference>
<dbReference type="Proteomes" id="UP001161406">
    <property type="component" value="Unassembled WGS sequence"/>
</dbReference>
<evidence type="ECO:0000313" key="3">
    <source>
        <dbReference type="Proteomes" id="UP001161406"/>
    </source>
</evidence>
<evidence type="ECO:0000256" key="1">
    <source>
        <dbReference type="SAM" id="Phobius"/>
    </source>
</evidence>
<comment type="caution">
    <text evidence="2">The sequence shown here is derived from an EMBL/GenBank/DDBJ whole genome shotgun (WGS) entry which is preliminary data.</text>
</comment>
<dbReference type="EMBL" id="BSNG01000002">
    <property type="protein sequence ID" value="GLQ11671.1"/>
    <property type="molecule type" value="Genomic_DNA"/>
</dbReference>
<feature type="transmembrane region" description="Helical" evidence="1">
    <location>
        <begin position="137"/>
        <end position="156"/>
    </location>
</feature>
<proteinExistence type="predicted"/>
<keyword evidence="1" id="KW-1133">Transmembrane helix</keyword>
<name>A0ABQ5UI61_9HYPH</name>
<protein>
    <recommendedName>
        <fullName evidence="4">DUF3592 domain-containing protein</fullName>
    </recommendedName>
</protein>
<evidence type="ECO:0000313" key="2">
    <source>
        <dbReference type="EMBL" id="GLQ11671.1"/>
    </source>
</evidence>
<evidence type="ECO:0008006" key="4">
    <source>
        <dbReference type="Google" id="ProtNLM"/>
    </source>
</evidence>
<dbReference type="RefSeq" id="WP_284393207.1">
    <property type="nucleotide sequence ID" value="NZ_BSNG01000002.1"/>
</dbReference>
<keyword evidence="3" id="KW-1185">Reference proteome</keyword>
<reference evidence="2" key="2">
    <citation type="submission" date="2023-01" db="EMBL/GenBank/DDBJ databases">
        <title>Draft genome sequence of Devosia yakushimensis strain NBRC 103855.</title>
        <authorList>
            <person name="Sun Q."/>
            <person name="Mori K."/>
        </authorList>
    </citation>
    <scope>NUCLEOTIDE SEQUENCE</scope>
    <source>
        <strain evidence="2">NBRC 103855</strain>
    </source>
</reference>
<feature type="transmembrane region" description="Helical" evidence="1">
    <location>
        <begin position="20"/>
        <end position="43"/>
    </location>
</feature>
<sequence length="268" mass="29105">MTDLASAFPTRPLKLAKTGIVPGIFSYLGGLLLLGIGGFIAVWQVPGIVNDWVISQNPVVVYDSTVTDGHCTTRRAIFVDCEAHVTYTVKGKTFERDIELMFVDFNTGDYEVEVVRSGDKPQIVGLSLGLDMLWNRIIVGSGFVLLMGVLGAVLLFKGAQADQVRRLARKPLKLTAVPVTVTSISNVLGGKAVTYALPRPGKKRGTNVTSRMGRKQEPFWLNGDGQALAALHEGSKTPILLDAELTRLELTDEERRKIEAARDGVEAV</sequence>
<accession>A0ABQ5UI61</accession>
<gene>
    <name evidence="2" type="ORF">GCM10007913_36030</name>
</gene>
<keyword evidence="1" id="KW-0812">Transmembrane</keyword>
<keyword evidence="1" id="KW-0472">Membrane</keyword>
<organism evidence="2 3">
    <name type="scientific">Devosia yakushimensis</name>
    <dbReference type="NCBI Taxonomy" id="470028"/>
    <lineage>
        <taxon>Bacteria</taxon>
        <taxon>Pseudomonadati</taxon>
        <taxon>Pseudomonadota</taxon>
        <taxon>Alphaproteobacteria</taxon>
        <taxon>Hyphomicrobiales</taxon>
        <taxon>Devosiaceae</taxon>
        <taxon>Devosia</taxon>
    </lineage>
</organism>